<dbReference type="RefSeq" id="WP_052218703.1">
    <property type="nucleotide sequence ID" value="NZ_LGTE01000023.1"/>
</dbReference>
<proteinExistence type="predicted"/>
<gene>
    <name evidence="2" type="ORF">Tfer_2691</name>
</gene>
<evidence type="ECO:0000313" key="3">
    <source>
        <dbReference type="Proteomes" id="UP000037175"/>
    </source>
</evidence>
<dbReference type="PROSITE" id="PS51257">
    <property type="entry name" value="PROKAR_LIPOPROTEIN"/>
    <property type="match status" value="1"/>
</dbReference>
<comment type="caution">
    <text evidence="2">The sequence shown here is derived from an EMBL/GenBank/DDBJ whole genome shotgun (WGS) entry which is preliminary data.</text>
</comment>
<dbReference type="InterPro" id="IPR032256">
    <property type="entry name" value="DUF4829"/>
</dbReference>
<evidence type="ECO:0000259" key="1">
    <source>
        <dbReference type="Pfam" id="PF16111"/>
    </source>
</evidence>
<dbReference type="AlphaFoldDB" id="A0A0L6VZX3"/>
<feature type="domain" description="DUF4829" evidence="1">
    <location>
        <begin position="37"/>
        <end position="151"/>
    </location>
</feature>
<evidence type="ECO:0000313" key="2">
    <source>
        <dbReference type="EMBL" id="KNZ68698.1"/>
    </source>
</evidence>
<accession>A0A0L6VZX3</accession>
<dbReference type="Pfam" id="PF16111">
    <property type="entry name" value="DUF4829"/>
    <property type="match status" value="1"/>
</dbReference>
<organism evidence="2 3">
    <name type="scientific">Thermincola ferriacetica</name>
    <dbReference type="NCBI Taxonomy" id="281456"/>
    <lineage>
        <taxon>Bacteria</taxon>
        <taxon>Bacillati</taxon>
        <taxon>Bacillota</taxon>
        <taxon>Clostridia</taxon>
        <taxon>Eubacteriales</taxon>
        <taxon>Thermincolaceae</taxon>
        <taxon>Thermincola</taxon>
    </lineage>
</organism>
<reference evidence="3" key="1">
    <citation type="submission" date="2015-07" db="EMBL/GenBank/DDBJ databases">
        <title>Complete Genome of Thermincola ferriacetica strain Z-0001T.</title>
        <authorList>
            <person name="Lusk B."/>
            <person name="Badalamenti J.P."/>
            <person name="Parameswaran P."/>
            <person name="Bond D.R."/>
            <person name="Torres C.I."/>
        </authorList>
    </citation>
    <scope>NUCLEOTIDE SEQUENCE [LARGE SCALE GENOMIC DNA]</scope>
    <source>
        <strain evidence="3">Z-0001</strain>
    </source>
</reference>
<dbReference type="EMBL" id="LGTE01000023">
    <property type="protein sequence ID" value="KNZ68698.1"/>
    <property type="molecule type" value="Genomic_DNA"/>
</dbReference>
<name>A0A0L6VZX3_9FIRM</name>
<keyword evidence="3" id="KW-1185">Reference proteome</keyword>
<protein>
    <recommendedName>
        <fullName evidence="1">DUF4829 domain-containing protein</fullName>
    </recommendedName>
</protein>
<sequence length="152" mass="17559" precursor="true">MRRKLKLWAYLGIVLLCLSGLIGCSTNNKASSDEALKVLEKHLRAIGEHNFKAYQETLSSRLQKRGEPDWGNIASVKLLSADESKATMQKEDYLQRVGRWTDPKDVKIYYVVQEIEKYREHLGAGQTAQPKWNYVLIRETDDGPWVIDYWGE</sequence>
<dbReference type="Proteomes" id="UP000037175">
    <property type="component" value="Unassembled WGS sequence"/>
</dbReference>